<keyword evidence="10" id="KW-1185">Reference proteome</keyword>
<proteinExistence type="inferred from homology"/>
<dbReference type="NCBIfam" id="NF007683">
    <property type="entry name" value="PRK10358.1"/>
    <property type="match status" value="1"/>
</dbReference>
<keyword evidence="3 6" id="KW-0808">Transferase</keyword>
<feature type="binding site" evidence="6 7">
    <location>
        <position position="130"/>
    </location>
    <ligand>
        <name>S-adenosyl-L-methionine</name>
        <dbReference type="ChEBI" id="CHEBI:59789"/>
    </ligand>
</feature>
<dbReference type="HAMAP" id="MF_01885">
    <property type="entry name" value="tRNA_methyltr_TrmL"/>
    <property type="match status" value="1"/>
</dbReference>
<comment type="catalytic activity">
    <reaction evidence="6">
        <text>5-carboxymethylaminomethyluridine(34) in tRNA(Leu) + S-adenosyl-L-methionine = 5-carboxymethylaminomethyl-2'-O-methyluridine(34) in tRNA(Leu) + S-adenosyl-L-homocysteine + H(+)</text>
        <dbReference type="Rhea" id="RHEA:43088"/>
        <dbReference type="Rhea" id="RHEA-COMP:10333"/>
        <dbReference type="Rhea" id="RHEA-COMP:10334"/>
        <dbReference type="ChEBI" id="CHEBI:15378"/>
        <dbReference type="ChEBI" id="CHEBI:57856"/>
        <dbReference type="ChEBI" id="CHEBI:59789"/>
        <dbReference type="ChEBI" id="CHEBI:74508"/>
        <dbReference type="ChEBI" id="CHEBI:74511"/>
        <dbReference type="EC" id="2.1.1.207"/>
    </reaction>
</comment>
<evidence type="ECO:0000313" key="9">
    <source>
        <dbReference type="EMBL" id="OOF57583.1"/>
    </source>
</evidence>
<reference evidence="9 10" key="1">
    <citation type="submission" date="2016-10" db="EMBL/GenBank/DDBJ databases">
        <title>Rodentibacter gen. nov. and new species.</title>
        <authorList>
            <person name="Christensen H."/>
        </authorList>
    </citation>
    <scope>NUCLEOTIDE SEQUENCE [LARGE SCALE GENOMIC DNA]</scope>
    <source>
        <strain evidence="9 10">Ac151</strain>
    </source>
</reference>
<dbReference type="EMBL" id="MLHQ01000023">
    <property type="protein sequence ID" value="OOF57583.1"/>
    <property type="molecule type" value="Genomic_DNA"/>
</dbReference>
<gene>
    <name evidence="6" type="primary">trmL</name>
    <name evidence="9" type="ORF">BKL49_08855</name>
</gene>
<evidence type="ECO:0000259" key="8">
    <source>
        <dbReference type="Pfam" id="PF00588"/>
    </source>
</evidence>
<evidence type="ECO:0000256" key="6">
    <source>
        <dbReference type="HAMAP-Rule" id="MF_01885"/>
    </source>
</evidence>
<evidence type="ECO:0000256" key="7">
    <source>
        <dbReference type="PIRSR" id="PIRSR029256-1"/>
    </source>
</evidence>
<comment type="subcellular location">
    <subcellularLocation>
        <location evidence="6">Cytoplasm</location>
    </subcellularLocation>
</comment>
<dbReference type="GO" id="GO:0005737">
    <property type="term" value="C:cytoplasm"/>
    <property type="evidence" value="ECO:0007669"/>
    <property type="project" value="UniProtKB-SubCell"/>
</dbReference>
<evidence type="ECO:0000256" key="4">
    <source>
        <dbReference type="ARBA" id="ARBA00022691"/>
    </source>
</evidence>
<organism evidence="9 10">
    <name type="scientific">Rodentibacter myodis</name>
    <dbReference type="NCBI Taxonomy" id="1907939"/>
    <lineage>
        <taxon>Bacteria</taxon>
        <taxon>Pseudomonadati</taxon>
        <taxon>Pseudomonadota</taxon>
        <taxon>Gammaproteobacteria</taxon>
        <taxon>Pasteurellales</taxon>
        <taxon>Pasteurellaceae</taxon>
        <taxon>Rodentibacter</taxon>
    </lineage>
</organism>
<dbReference type="InterPro" id="IPR001537">
    <property type="entry name" value="SpoU_MeTrfase"/>
</dbReference>
<dbReference type="PANTHER" id="PTHR42971:SF1">
    <property type="entry name" value="TRNA (CYTIDINE(34)-2'-O)-METHYLTRANSFERASE"/>
    <property type="match status" value="1"/>
</dbReference>
<dbReference type="InterPro" id="IPR016914">
    <property type="entry name" value="TrmL"/>
</dbReference>
<comment type="similarity">
    <text evidence="6">Belongs to the class IV-like SAM-binding methyltransferase superfamily. RNA methyltransferase TrmH family. TrmL subfamily.</text>
</comment>
<evidence type="ECO:0000256" key="3">
    <source>
        <dbReference type="ARBA" id="ARBA00022679"/>
    </source>
</evidence>
<dbReference type="GO" id="GO:0002132">
    <property type="term" value="P:wobble position uridine ribose methylation"/>
    <property type="evidence" value="ECO:0007669"/>
    <property type="project" value="TreeGrafter"/>
</dbReference>
<dbReference type="AlphaFoldDB" id="A0A1V3JLX1"/>
<dbReference type="Proteomes" id="UP000188602">
    <property type="component" value="Unassembled WGS sequence"/>
</dbReference>
<dbReference type="GO" id="GO:0042802">
    <property type="term" value="F:identical protein binding"/>
    <property type="evidence" value="ECO:0007669"/>
    <property type="project" value="UniProtKB-ARBA"/>
</dbReference>
<comment type="catalytic activity">
    <reaction evidence="6">
        <text>cytidine(34) in tRNA + S-adenosyl-L-methionine = 2'-O-methylcytidine(34) in tRNA + S-adenosyl-L-homocysteine + H(+)</text>
        <dbReference type="Rhea" id="RHEA:43084"/>
        <dbReference type="Rhea" id="RHEA-COMP:10331"/>
        <dbReference type="Rhea" id="RHEA-COMP:10332"/>
        <dbReference type="ChEBI" id="CHEBI:15378"/>
        <dbReference type="ChEBI" id="CHEBI:57856"/>
        <dbReference type="ChEBI" id="CHEBI:59789"/>
        <dbReference type="ChEBI" id="CHEBI:74495"/>
        <dbReference type="ChEBI" id="CHEBI:82748"/>
        <dbReference type="EC" id="2.1.1.207"/>
    </reaction>
</comment>
<dbReference type="PANTHER" id="PTHR42971">
    <property type="entry name" value="TRNA (CYTIDINE(34)-2'-O)-METHYLTRANSFERASE"/>
    <property type="match status" value="1"/>
</dbReference>
<name>A0A1V3JLX1_9PAST</name>
<sequence length="160" mass="18140">MLDIVLYEPEIPQNTGNIIRLCANTGFRLHLIEPLGFTWDDKRLRRSGLDYHEFADIKRHKTFDAFLASENPKRLFALTTKGGPAHSQVKFQLGDYLMFGPETRGIPMAILDKMPMEQKIRIPMAANSRSMNLSNSVAVAVYEAWRQLGYDGAVNLLADK</sequence>
<comment type="caution">
    <text evidence="9">The sequence shown here is derived from an EMBL/GenBank/DDBJ whole genome shotgun (WGS) entry which is preliminary data.</text>
</comment>
<dbReference type="GO" id="GO:0141098">
    <property type="term" value="F:tRNA (cytidine(34)-2'-O)-methyltransferase activity"/>
    <property type="evidence" value="ECO:0007669"/>
    <property type="project" value="RHEA"/>
</dbReference>
<comment type="function">
    <text evidence="6">Methylates the ribose at the nucleotide 34 wobble position in the two leucyl isoacceptors tRNA(Leu)(CmAA) and tRNA(Leu)(cmnm5UmAA). Catalyzes the methyl transfer from S-adenosyl-L-methionine to the 2'-OH of the wobble nucleotide.</text>
</comment>
<dbReference type="NCBIfam" id="TIGR00185">
    <property type="entry name" value="tRNA_yibK_trmL"/>
    <property type="match status" value="1"/>
</dbReference>
<dbReference type="InterPro" id="IPR029028">
    <property type="entry name" value="Alpha/beta_knot_MTases"/>
</dbReference>
<dbReference type="FunFam" id="3.40.1280.10:FF:000002">
    <property type="entry name" value="Peptidylprolyl isomerase"/>
    <property type="match status" value="1"/>
</dbReference>
<feature type="binding site" evidence="6 7">
    <location>
        <position position="78"/>
    </location>
    <ligand>
        <name>S-adenosyl-L-methionine</name>
        <dbReference type="ChEBI" id="CHEBI:59789"/>
    </ligand>
</feature>
<feature type="binding site" evidence="6 7">
    <location>
        <position position="100"/>
    </location>
    <ligand>
        <name>S-adenosyl-L-methionine</name>
        <dbReference type="ChEBI" id="CHEBI:59789"/>
    </ligand>
</feature>
<dbReference type="STRING" id="1907939.BKL49_08855"/>
<dbReference type="SUPFAM" id="SSF75217">
    <property type="entry name" value="alpha/beta knot"/>
    <property type="match status" value="1"/>
</dbReference>
<evidence type="ECO:0000256" key="5">
    <source>
        <dbReference type="ARBA" id="ARBA00022694"/>
    </source>
</evidence>
<dbReference type="RefSeq" id="WP_077424653.1">
    <property type="nucleotide sequence ID" value="NZ_MLHQ01000023.1"/>
</dbReference>
<evidence type="ECO:0000313" key="10">
    <source>
        <dbReference type="Proteomes" id="UP000188602"/>
    </source>
</evidence>
<dbReference type="GO" id="GO:0003723">
    <property type="term" value="F:RNA binding"/>
    <property type="evidence" value="ECO:0007669"/>
    <property type="project" value="InterPro"/>
</dbReference>
<comment type="subunit">
    <text evidence="6">Homodimer.</text>
</comment>
<keyword evidence="5 6" id="KW-0819">tRNA processing</keyword>
<dbReference type="InterPro" id="IPR029026">
    <property type="entry name" value="tRNA_m1G_MTases_N"/>
</dbReference>
<dbReference type="PIRSF" id="PIRSF029256">
    <property type="entry name" value="SpoU_TrmH_prd"/>
    <property type="match status" value="1"/>
</dbReference>
<keyword evidence="2 6" id="KW-0489">Methyltransferase</keyword>
<dbReference type="GO" id="GO:0141102">
    <property type="term" value="F:tRNA (5-carboxymethylaminomethyluridine(34)-2'-O)-methyltransferase activity"/>
    <property type="evidence" value="ECO:0007669"/>
    <property type="project" value="RHEA"/>
</dbReference>
<dbReference type="GO" id="GO:0002131">
    <property type="term" value="P:wobble position cytosine ribose methylation"/>
    <property type="evidence" value="ECO:0007669"/>
    <property type="project" value="TreeGrafter"/>
</dbReference>
<dbReference type="Gene3D" id="3.40.1280.10">
    <property type="match status" value="1"/>
</dbReference>
<accession>A0A1V3JLX1</accession>
<dbReference type="CDD" id="cd18094">
    <property type="entry name" value="SpoU-like_TrmL"/>
    <property type="match status" value="1"/>
</dbReference>
<protein>
    <recommendedName>
        <fullName evidence="6">tRNA (cytidine(34)-2'-O)-methyltransferase</fullName>
        <ecNumber evidence="6">2.1.1.207</ecNumber>
    </recommendedName>
    <alternativeName>
        <fullName evidence="6">tRNA (cytidine/uridine-2'-O-)-methyltransferase TrmL</fullName>
    </alternativeName>
</protein>
<keyword evidence="1 6" id="KW-0963">Cytoplasm</keyword>
<feature type="domain" description="tRNA/rRNA methyltransferase SpoU type" evidence="8">
    <location>
        <begin position="2"/>
        <end position="142"/>
    </location>
</feature>
<feature type="binding site" evidence="6 7">
    <location>
        <position position="122"/>
    </location>
    <ligand>
        <name>S-adenosyl-L-methionine</name>
        <dbReference type="ChEBI" id="CHEBI:59789"/>
    </ligand>
</feature>
<dbReference type="EC" id="2.1.1.207" evidence="6"/>
<dbReference type="Pfam" id="PF00588">
    <property type="entry name" value="SpoU_methylase"/>
    <property type="match status" value="1"/>
</dbReference>
<dbReference type="OrthoDB" id="9789043at2"/>
<evidence type="ECO:0000256" key="2">
    <source>
        <dbReference type="ARBA" id="ARBA00022603"/>
    </source>
</evidence>
<keyword evidence="4 6" id="KW-0949">S-adenosyl-L-methionine</keyword>
<evidence type="ECO:0000256" key="1">
    <source>
        <dbReference type="ARBA" id="ARBA00022490"/>
    </source>
</evidence>